<keyword evidence="1" id="KW-1133">Transmembrane helix</keyword>
<dbReference type="PANTHER" id="PTHR45923">
    <property type="entry name" value="PROTEIN SEY1"/>
    <property type="match status" value="1"/>
</dbReference>
<sequence>MLGHLRSKTSKDFKVRFEKALESGEGFAADAKMSSFNESGKDTYIEQVVVDTSKAREMLCRNINAYVTSVREAKLSEITSLYEEKLNKTLSKPVKSLLNNASDETWSAIRKLLQLERMTTLVGFASTLSSFDIDQTIVETLVAKLEKYAISIIESKAREEVGRVLMNMNDRFKTVFSYDYDLMPRLWTGEEDIKAITKMARLASLKLLSILVAIHLDEENDNAEETLQLALMDILSCSTLNRIWSNDGLTALTSNTWKDVSSTRTLITPVQCMSLWRQFKKETKHTVKRAIATQETYKRKNNQLPPWAIVAMLILGFNELITILRNPSYLWAIFFAFLLGKALWVQLDISDEFQNGVIFGILSLSLKFLSTLMNVLKE</sequence>
<keyword evidence="1" id="KW-0812">Transmembrane</keyword>
<keyword evidence="4" id="KW-1185">Reference proteome</keyword>
<gene>
    <name evidence="3" type="primary">RHD3</name>
    <name evidence="3" type="ORF">MA16_Dca007949</name>
</gene>
<name>A0A2I0XJB9_9ASPA</name>
<evidence type="ECO:0000259" key="2">
    <source>
        <dbReference type="Pfam" id="PF20428"/>
    </source>
</evidence>
<dbReference type="AlphaFoldDB" id="A0A2I0XJB9"/>
<protein>
    <submittedName>
        <fullName evidence="3">Protein ROOT HAIR DEFECTIVE 3</fullName>
    </submittedName>
</protein>
<dbReference type="InterPro" id="IPR046758">
    <property type="entry name" value="Sey1/RHD3-like_3HB"/>
</dbReference>
<feature type="transmembrane region" description="Helical" evidence="1">
    <location>
        <begin position="328"/>
        <end position="345"/>
    </location>
</feature>
<feature type="transmembrane region" description="Helical" evidence="1">
    <location>
        <begin position="357"/>
        <end position="376"/>
    </location>
</feature>
<reference evidence="3 4" key="2">
    <citation type="journal article" date="2017" name="Nature">
        <title>The Apostasia genome and the evolution of orchids.</title>
        <authorList>
            <person name="Zhang G.Q."/>
            <person name="Liu K.W."/>
            <person name="Li Z."/>
            <person name="Lohaus R."/>
            <person name="Hsiao Y.Y."/>
            <person name="Niu S.C."/>
            <person name="Wang J.Y."/>
            <person name="Lin Y.C."/>
            <person name="Xu Q."/>
            <person name="Chen L.J."/>
            <person name="Yoshida K."/>
            <person name="Fujiwara S."/>
            <person name="Wang Z.W."/>
            <person name="Zhang Y.Q."/>
            <person name="Mitsuda N."/>
            <person name="Wang M."/>
            <person name="Liu G.H."/>
            <person name="Pecoraro L."/>
            <person name="Huang H.X."/>
            <person name="Xiao X.J."/>
            <person name="Lin M."/>
            <person name="Wu X.Y."/>
            <person name="Wu W.L."/>
            <person name="Chen Y.Y."/>
            <person name="Chang S.B."/>
            <person name="Sakamoto S."/>
            <person name="Ohme-Takagi M."/>
            <person name="Yagi M."/>
            <person name="Zeng S.J."/>
            <person name="Shen C.Y."/>
            <person name="Yeh C.M."/>
            <person name="Luo Y.B."/>
            <person name="Tsai W.C."/>
            <person name="Van de Peer Y."/>
            <person name="Liu Z.J."/>
        </authorList>
    </citation>
    <scope>NUCLEOTIDE SEQUENCE [LARGE SCALE GENOMIC DNA]</scope>
    <source>
        <tissue evidence="3">The whole plant</tissue>
    </source>
</reference>
<dbReference type="InterPro" id="IPR008803">
    <property type="entry name" value="RHD3/Sey1"/>
</dbReference>
<feature type="domain" description="Sey1/RHD3-like three-helix bundle" evidence="2">
    <location>
        <begin position="1"/>
        <end position="376"/>
    </location>
</feature>
<dbReference type="Proteomes" id="UP000233837">
    <property type="component" value="Unassembled WGS sequence"/>
</dbReference>
<dbReference type="GO" id="GO:0016320">
    <property type="term" value="P:endoplasmic reticulum membrane fusion"/>
    <property type="evidence" value="ECO:0007669"/>
    <property type="project" value="TreeGrafter"/>
</dbReference>
<proteinExistence type="predicted"/>
<accession>A0A2I0XJB9</accession>
<evidence type="ECO:0000313" key="4">
    <source>
        <dbReference type="Proteomes" id="UP000233837"/>
    </source>
</evidence>
<evidence type="ECO:0000256" key="1">
    <source>
        <dbReference type="SAM" id="Phobius"/>
    </source>
</evidence>
<dbReference type="STRING" id="906689.A0A2I0XJB9"/>
<feature type="transmembrane region" description="Helical" evidence="1">
    <location>
        <begin position="304"/>
        <end position="321"/>
    </location>
</feature>
<dbReference type="PANTHER" id="PTHR45923:SF2">
    <property type="entry name" value="PROTEIN SEY1"/>
    <property type="match status" value="1"/>
</dbReference>
<dbReference type="EMBL" id="KZ501830">
    <property type="protein sequence ID" value="PKU88007.1"/>
    <property type="molecule type" value="Genomic_DNA"/>
</dbReference>
<dbReference type="GO" id="GO:0003924">
    <property type="term" value="F:GTPase activity"/>
    <property type="evidence" value="ECO:0007669"/>
    <property type="project" value="TreeGrafter"/>
</dbReference>
<dbReference type="Pfam" id="PF20428">
    <property type="entry name" value="Sey1_3HB"/>
    <property type="match status" value="1"/>
</dbReference>
<reference evidence="3 4" key="1">
    <citation type="journal article" date="2016" name="Sci. Rep.">
        <title>The Dendrobium catenatum Lindl. genome sequence provides insights into polysaccharide synthase, floral development and adaptive evolution.</title>
        <authorList>
            <person name="Zhang G.Q."/>
            <person name="Xu Q."/>
            <person name="Bian C."/>
            <person name="Tsai W.C."/>
            <person name="Yeh C.M."/>
            <person name="Liu K.W."/>
            <person name="Yoshida K."/>
            <person name="Zhang L.S."/>
            <person name="Chang S.B."/>
            <person name="Chen F."/>
            <person name="Shi Y."/>
            <person name="Su Y.Y."/>
            <person name="Zhang Y.Q."/>
            <person name="Chen L.J."/>
            <person name="Yin Y."/>
            <person name="Lin M."/>
            <person name="Huang H."/>
            <person name="Deng H."/>
            <person name="Wang Z.W."/>
            <person name="Zhu S.L."/>
            <person name="Zhao X."/>
            <person name="Deng C."/>
            <person name="Niu S.C."/>
            <person name="Huang J."/>
            <person name="Wang M."/>
            <person name="Liu G.H."/>
            <person name="Yang H.J."/>
            <person name="Xiao X.J."/>
            <person name="Hsiao Y.Y."/>
            <person name="Wu W.L."/>
            <person name="Chen Y.Y."/>
            <person name="Mitsuda N."/>
            <person name="Ohme-Takagi M."/>
            <person name="Luo Y.B."/>
            <person name="Van de Peer Y."/>
            <person name="Liu Z.J."/>
        </authorList>
    </citation>
    <scope>NUCLEOTIDE SEQUENCE [LARGE SCALE GENOMIC DNA]</scope>
    <source>
        <tissue evidence="3">The whole plant</tissue>
    </source>
</reference>
<evidence type="ECO:0000313" key="3">
    <source>
        <dbReference type="EMBL" id="PKU88007.1"/>
    </source>
</evidence>
<organism evidence="3 4">
    <name type="scientific">Dendrobium catenatum</name>
    <dbReference type="NCBI Taxonomy" id="906689"/>
    <lineage>
        <taxon>Eukaryota</taxon>
        <taxon>Viridiplantae</taxon>
        <taxon>Streptophyta</taxon>
        <taxon>Embryophyta</taxon>
        <taxon>Tracheophyta</taxon>
        <taxon>Spermatophyta</taxon>
        <taxon>Magnoliopsida</taxon>
        <taxon>Liliopsida</taxon>
        <taxon>Asparagales</taxon>
        <taxon>Orchidaceae</taxon>
        <taxon>Epidendroideae</taxon>
        <taxon>Malaxideae</taxon>
        <taxon>Dendrobiinae</taxon>
        <taxon>Dendrobium</taxon>
    </lineage>
</organism>
<keyword evidence="1" id="KW-0472">Membrane</keyword>
<dbReference type="GO" id="GO:0005783">
    <property type="term" value="C:endoplasmic reticulum"/>
    <property type="evidence" value="ECO:0007669"/>
    <property type="project" value="TreeGrafter"/>
</dbReference>